<dbReference type="InterPro" id="IPR005561">
    <property type="entry name" value="ANTAR"/>
</dbReference>
<organism evidence="2 3">
    <name type="scientific">Jannaschia helgolandensis</name>
    <dbReference type="NCBI Taxonomy" id="188906"/>
    <lineage>
        <taxon>Bacteria</taxon>
        <taxon>Pseudomonadati</taxon>
        <taxon>Pseudomonadota</taxon>
        <taxon>Alphaproteobacteria</taxon>
        <taxon>Rhodobacterales</taxon>
        <taxon>Roseobacteraceae</taxon>
        <taxon>Jannaschia</taxon>
    </lineage>
</organism>
<name>A0A1H7PAA0_9RHOB</name>
<protein>
    <submittedName>
        <fullName evidence="2">Two-component response regulator, AmiR/NasT family, consists of REC and RNA-binding antiterminator (ANTAR) domains</fullName>
    </submittedName>
</protein>
<dbReference type="STRING" id="188906.SAMN04488526_2454"/>
<sequence length="199" mass="21490">MMPGIDITGLDGAQAIVLHPDHERLQLLLRQLRAIGLSVETAWPDLPSAAIQANVVLYDVDLGHDEQFPWAPGEAPMPMIALVGSEAPGRLEWASRIGADALLMKPLGAEGVFAALLVARQAFELRRSLAAEIASLRQRLSARQTVVKAVSILARKAVSQDAAYDQLRQMAMAWQITIEAAAVQVIERAQKPGGLRDCS</sequence>
<dbReference type="Gene3D" id="3.40.50.2300">
    <property type="match status" value="1"/>
</dbReference>
<dbReference type="Proteomes" id="UP000199283">
    <property type="component" value="Unassembled WGS sequence"/>
</dbReference>
<reference evidence="2 3" key="1">
    <citation type="submission" date="2016-10" db="EMBL/GenBank/DDBJ databases">
        <authorList>
            <person name="de Groot N.N."/>
        </authorList>
    </citation>
    <scope>NUCLEOTIDE SEQUENCE [LARGE SCALE GENOMIC DNA]</scope>
    <source>
        <strain evidence="2 3">DSM 14858</strain>
    </source>
</reference>
<dbReference type="SMART" id="SM01012">
    <property type="entry name" value="ANTAR"/>
    <property type="match status" value="1"/>
</dbReference>
<accession>A0A1H7PAA0</accession>
<dbReference type="SUPFAM" id="SSF52172">
    <property type="entry name" value="CheY-like"/>
    <property type="match status" value="1"/>
</dbReference>
<feature type="domain" description="ANTAR" evidence="1">
    <location>
        <begin position="126"/>
        <end position="186"/>
    </location>
</feature>
<dbReference type="AlphaFoldDB" id="A0A1H7PAA0"/>
<gene>
    <name evidence="2" type="ORF">SAMN04488526_2454</name>
</gene>
<dbReference type="Pfam" id="PF03861">
    <property type="entry name" value="ANTAR"/>
    <property type="match status" value="1"/>
</dbReference>
<dbReference type="RefSeq" id="WP_092763124.1">
    <property type="nucleotide sequence ID" value="NZ_FNZQ01000004.1"/>
</dbReference>
<proteinExistence type="predicted"/>
<dbReference type="PIRSF" id="PIRSF036382">
    <property type="entry name" value="RR_antiterm"/>
    <property type="match status" value="1"/>
</dbReference>
<dbReference type="InterPro" id="IPR011006">
    <property type="entry name" value="CheY-like_superfamily"/>
</dbReference>
<dbReference type="EMBL" id="FNZQ01000004">
    <property type="protein sequence ID" value="SEL32185.1"/>
    <property type="molecule type" value="Genomic_DNA"/>
</dbReference>
<dbReference type="OrthoDB" id="6159164at2"/>
<dbReference type="PROSITE" id="PS50921">
    <property type="entry name" value="ANTAR"/>
    <property type="match status" value="1"/>
</dbReference>
<keyword evidence="3" id="KW-1185">Reference proteome</keyword>
<evidence type="ECO:0000313" key="3">
    <source>
        <dbReference type="Proteomes" id="UP000199283"/>
    </source>
</evidence>
<dbReference type="Pfam" id="PF21332">
    <property type="entry name" value="AmiR_N"/>
    <property type="match status" value="1"/>
</dbReference>
<dbReference type="InterPro" id="IPR049021">
    <property type="entry name" value="AmiR_N"/>
</dbReference>
<dbReference type="GO" id="GO:0003723">
    <property type="term" value="F:RNA binding"/>
    <property type="evidence" value="ECO:0007669"/>
    <property type="project" value="InterPro"/>
</dbReference>
<evidence type="ECO:0000313" key="2">
    <source>
        <dbReference type="EMBL" id="SEL32185.1"/>
    </source>
</evidence>
<dbReference type="InterPro" id="IPR036388">
    <property type="entry name" value="WH-like_DNA-bd_sf"/>
</dbReference>
<dbReference type="InterPro" id="IPR008327">
    <property type="entry name" value="Sig_transdc_resp-reg_antiterm"/>
</dbReference>
<dbReference type="Gene3D" id="1.10.10.10">
    <property type="entry name" value="Winged helix-like DNA-binding domain superfamily/Winged helix DNA-binding domain"/>
    <property type="match status" value="1"/>
</dbReference>
<evidence type="ECO:0000259" key="1">
    <source>
        <dbReference type="PROSITE" id="PS50921"/>
    </source>
</evidence>